<sequence>MKDRLAYIRENPNAYPCNGNDNRTFQALARHGLIQPETFGWSVTDKGAALADELLKGKP</sequence>
<reference evidence="1 2" key="1">
    <citation type="submission" date="2019-01" db="EMBL/GenBank/DDBJ databases">
        <title>Complete genome sequence of Bifidobacterium gallinarum CACC 514.</title>
        <authorList>
            <person name="Jung M."/>
        </authorList>
    </citation>
    <scope>NUCLEOTIDE SEQUENCE [LARGE SCALE GENOMIC DNA]</scope>
    <source>
        <strain evidence="1 2">CACC 514</strain>
    </source>
</reference>
<evidence type="ECO:0000313" key="2">
    <source>
        <dbReference type="Proteomes" id="UP000293589"/>
    </source>
</evidence>
<accession>A0A4V0YB01</accession>
<dbReference type="AlphaFoldDB" id="A0A4V0YB01"/>
<evidence type="ECO:0000313" key="1">
    <source>
        <dbReference type="EMBL" id="QAY32532.1"/>
    </source>
</evidence>
<name>A0A4V0YB01_9BIFI</name>
<organism evidence="1 2">
    <name type="scientific">Bifidobacterium pullorum subsp. gallinarum</name>
    <dbReference type="NCBI Taxonomy" id="78344"/>
    <lineage>
        <taxon>Bacteria</taxon>
        <taxon>Bacillati</taxon>
        <taxon>Actinomycetota</taxon>
        <taxon>Actinomycetes</taxon>
        <taxon>Bifidobacteriales</taxon>
        <taxon>Bifidobacteriaceae</taxon>
        <taxon>Bifidobacterium</taxon>
    </lineage>
</organism>
<dbReference type="Proteomes" id="UP000293589">
    <property type="component" value="Chromosome"/>
</dbReference>
<dbReference type="KEGG" id="bgx:ESN35_03150"/>
<protein>
    <submittedName>
        <fullName evidence="1">Uncharacterized protein</fullName>
    </submittedName>
</protein>
<dbReference type="RefSeq" id="WP_129237027.1">
    <property type="nucleotide sequence ID" value="NZ_CP035464.1"/>
</dbReference>
<gene>
    <name evidence="1" type="ORF">ESN35_03150</name>
</gene>
<proteinExistence type="predicted"/>
<dbReference type="EMBL" id="CP035464">
    <property type="protein sequence ID" value="QAY32532.1"/>
    <property type="molecule type" value="Genomic_DNA"/>
</dbReference>